<proteinExistence type="predicted"/>
<accession>X0VQC8</accession>
<comment type="caution">
    <text evidence="1">The sequence shown here is derived from an EMBL/GenBank/DDBJ whole genome shotgun (WGS) entry which is preliminary data.</text>
</comment>
<organism evidence="1">
    <name type="scientific">marine sediment metagenome</name>
    <dbReference type="NCBI Taxonomy" id="412755"/>
    <lineage>
        <taxon>unclassified sequences</taxon>
        <taxon>metagenomes</taxon>
        <taxon>ecological metagenomes</taxon>
    </lineage>
</organism>
<dbReference type="AlphaFoldDB" id="X0VQC8"/>
<dbReference type="SUPFAM" id="SSF55486">
    <property type="entry name" value="Metalloproteases ('zincins'), catalytic domain"/>
    <property type="match status" value="1"/>
</dbReference>
<feature type="non-terminal residue" evidence="1">
    <location>
        <position position="1"/>
    </location>
</feature>
<sequence length="182" mass="20490">HKANPRLAGVVKNTKSLKKLTIHNSQQSLKGAWDSKGLAADGIYFEHDQTMHIVGGKFARETPFTKGGYVVSDGSSGTFKHEWGHHLHLQSRKSFADEWSKVWEKRVKGVQRDLFPSLISDRNQTDLFKTISKEISEYASVNEVEFLAESFASFTSPQYGIVGDRLPVDVEAFMFKHFGGEK</sequence>
<name>X0VQC8_9ZZZZ</name>
<protein>
    <submittedName>
        <fullName evidence="1">Uncharacterized protein</fullName>
    </submittedName>
</protein>
<reference evidence="1" key="1">
    <citation type="journal article" date="2014" name="Front. Microbiol.">
        <title>High frequency of phylogenetically diverse reductive dehalogenase-homologous genes in deep subseafloor sedimentary metagenomes.</title>
        <authorList>
            <person name="Kawai M."/>
            <person name="Futagami T."/>
            <person name="Toyoda A."/>
            <person name="Takaki Y."/>
            <person name="Nishi S."/>
            <person name="Hori S."/>
            <person name="Arai W."/>
            <person name="Tsubouchi T."/>
            <person name="Morono Y."/>
            <person name="Uchiyama I."/>
            <person name="Ito T."/>
            <person name="Fujiyama A."/>
            <person name="Inagaki F."/>
            <person name="Takami H."/>
        </authorList>
    </citation>
    <scope>NUCLEOTIDE SEQUENCE</scope>
    <source>
        <strain evidence="1">Expedition CK06-06</strain>
    </source>
</reference>
<gene>
    <name evidence="1" type="ORF">S01H1_33843</name>
</gene>
<dbReference type="EMBL" id="BARS01021032">
    <property type="protein sequence ID" value="GAG13362.1"/>
    <property type="molecule type" value="Genomic_DNA"/>
</dbReference>
<evidence type="ECO:0000313" key="1">
    <source>
        <dbReference type="EMBL" id="GAG13362.1"/>
    </source>
</evidence>